<feature type="transmembrane region" description="Helical" evidence="11">
    <location>
        <begin position="303"/>
        <end position="323"/>
    </location>
</feature>
<keyword evidence="4 11" id="KW-0812">Transmembrane</keyword>
<evidence type="ECO:0000256" key="2">
    <source>
        <dbReference type="ARBA" id="ARBA00007891"/>
    </source>
</evidence>
<keyword evidence="7" id="KW-0653">Protein transport</keyword>
<dbReference type="GO" id="GO:0015031">
    <property type="term" value="P:protein transport"/>
    <property type="evidence" value="ECO:0007669"/>
    <property type="project" value="UniProtKB-KW"/>
</dbReference>
<accession>A0A9P6PKT5</accession>
<comment type="caution">
    <text evidence="12">The sequence shown here is derived from an EMBL/GenBank/DDBJ whole genome shotgun (WGS) entry which is preliminary data.</text>
</comment>
<name>A0A9P6PKT5_9FUNG</name>
<keyword evidence="9 11" id="KW-0472">Membrane</keyword>
<gene>
    <name evidence="12" type="ORF">BG011_009682</name>
</gene>
<sequence length="326" mass="36700">MTSSSPSALEINMRRLMTKCNARVNDADTSLQGLERSKYLMNIKALKNMLVDLEMELSTSGRTDLKILKEYGIQIEALVSAVDGSATSHPSHTKALQQARMAIPTEILEDISSNSLEFELPSRRTSYRNSELTHDLPKARPRKRHRTGSVDLTILWKLVSRTSGKKACLVECCQSRRTGKDISPGNDINSNNTSNSISSSNQVHNQSSRIPESQDTSSRNEAAQIEAALQNDRAQREEMETGLSMLMQQLRHNAMAIHQTLTDEQNSGLLNDADQALDNNITRLGKERARLELYSKQSRKTKWMIWGIVLAVSIIFVFMFFVIRIF</sequence>
<keyword evidence="3" id="KW-0813">Transport</keyword>
<evidence type="ECO:0000256" key="11">
    <source>
        <dbReference type="SAM" id="Phobius"/>
    </source>
</evidence>
<protein>
    <recommendedName>
        <fullName evidence="14">Vesicle transport protein USE1</fullName>
    </recommendedName>
</protein>
<evidence type="ECO:0000256" key="1">
    <source>
        <dbReference type="ARBA" id="ARBA00004163"/>
    </source>
</evidence>
<proteinExistence type="inferred from homology"/>
<keyword evidence="6" id="KW-0931">ER-Golgi transport</keyword>
<comment type="subcellular location">
    <subcellularLocation>
        <location evidence="1">Endoplasmic reticulum membrane</location>
        <topology evidence="1">Single-pass type IV membrane protein</topology>
    </subcellularLocation>
</comment>
<evidence type="ECO:0000256" key="6">
    <source>
        <dbReference type="ARBA" id="ARBA00022892"/>
    </source>
</evidence>
<evidence type="ECO:0000313" key="13">
    <source>
        <dbReference type="Proteomes" id="UP000726737"/>
    </source>
</evidence>
<keyword evidence="5" id="KW-0256">Endoplasmic reticulum</keyword>
<dbReference type="GO" id="GO:0006890">
    <property type="term" value="P:retrograde vesicle-mediated transport, Golgi to endoplasmic reticulum"/>
    <property type="evidence" value="ECO:0007669"/>
    <property type="project" value="TreeGrafter"/>
</dbReference>
<dbReference type="EMBL" id="JAAAJA010000886">
    <property type="protein sequence ID" value="KAG0248988.1"/>
    <property type="molecule type" value="Genomic_DNA"/>
</dbReference>
<evidence type="ECO:0000256" key="7">
    <source>
        <dbReference type="ARBA" id="ARBA00022927"/>
    </source>
</evidence>
<reference evidence="12" key="1">
    <citation type="journal article" date="2020" name="Fungal Divers.">
        <title>Resolving the Mortierellaceae phylogeny through synthesis of multi-gene phylogenetics and phylogenomics.</title>
        <authorList>
            <person name="Vandepol N."/>
            <person name="Liber J."/>
            <person name="Desiro A."/>
            <person name="Na H."/>
            <person name="Kennedy M."/>
            <person name="Barry K."/>
            <person name="Grigoriev I.V."/>
            <person name="Miller A.N."/>
            <person name="O'Donnell K."/>
            <person name="Stajich J.E."/>
            <person name="Bonito G."/>
        </authorList>
    </citation>
    <scope>NUCLEOTIDE SEQUENCE</scope>
    <source>
        <strain evidence="12">KOD948</strain>
    </source>
</reference>
<evidence type="ECO:0000256" key="10">
    <source>
        <dbReference type="SAM" id="MobiDB-lite"/>
    </source>
</evidence>
<feature type="compositionally biased region" description="Polar residues" evidence="10">
    <location>
        <begin position="209"/>
        <end position="220"/>
    </location>
</feature>
<evidence type="ECO:0000256" key="9">
    <source>
        <dbReference type="ARBA" id="ARBA00023136"/>
    </source>
</evidence>
<dbReference type="PANTHER" id="PTHR13050">
    <property type="entry name" value="USE1-LIKE PROTEIN"/>
    <property type="match status" value="1"/>
</dbReference>
<dbReference type="GO" id="GO:0031201">
    <property type="term" value="C:SNARE complex"/>
    <property type="evidence" value="ECO:0007669"/>
    <property type="project" value="TreeGrafter"/>
</dbReference>
<dbReference type="OrthoDB" id="4506189at2759"/>
<evidence type="ECO:0000256" key="8">
    <source>
        <dbReference type="ARBA" id="ARBA00022989"/>
    </source>
</evidence>
<evidence type="ECO:0000256" key="3">
    <source>
        <dbReference type="ARBA" id="ARBA00022448"/>
    </source>
</evidence>
<keyword evidence="8 11" id="KW-1133">Transmembrane helix</keyword>
<dbReference type="GO" id="GO:0005789">
    <property type="term" value="C:endoplasmic reticulum membrane"/>
    <property type="evidence" value="ECO:0007669"/>
    <property type="project" value="UniProtKB-SubCell"/>
</dbReference>
<keyword evidence="13" id="KW-1185">Reference proteome</keyword>
<feature type="region of interest" description="Disordered" evidence="10">
    <location>
        <begin position="122"/>
        <end position="145"/>
    </location>
</feature>
<evidence type="ECO:0008006" key="14">
    <source>
        <dbReference type="Google" id="ProtNLM"/>
    </source>
</evidence>
<dbReference type="AlphaFoldDB" id="A0A9P6PKT5"/>
<comment type="similarity">
    <text evidence="2">Belongs to the USE1 family.</text>
</comment>
<dbReference type="Proteomes" id="UP000726737">
    <property type="component" value="Unassembled WGS sequence"/>
</dbReference>
<evidence type="ECO:0000313" key="12">
    <source>
        <dbReference type="EMBL" id="KAG0248988.1"/>
    </source>
</evidence>
<dbReference type="PANTHER" id="PTHR13050:SF7">
    <property type="entry name" value="VESICLE TRANSPORT PROTEIN USE1"/>
    <property type="match status" value="1"/>
</dbReference>
<organism evidence="12 13">
    <name type="scientific">Mortierella polycephala</name>
    <dbReference type="NCBI Taxonomy" id="41804"/>
    <lineage>
        <taxon>Eukaryota</taxon>
        <taxon>Fungi</taxon>
        <taxon>Fungi incertae sedis</taxon>
        <taxon>Mucoromycota</taxon>
        <taxon>Mortierellomycotina</taxon>
        <taxon>Mortierellomycetes</taxon>
        <taxon>Mortierellales</taxon>
        <taxon>Mortierellaceae</taxon>
        <taxon>Mortierella</taxon>
    </lineage>
</organism>
<dbReference type="Pfam" id="PF09753">
    <property type="entry name" value="Use1"/>
    <property type="match status" value="1"/>
</dbReference>
<dbReference type="GO" id="GO:0005484">
    <property type="term" value="F:SNAP receptor activity"/>
    <property type="evidence" value="ECO:0007669"/>
    <property type="project" value="TreeGrafter"/>
</dbReference>
<feature type="region of interest" description="Disordered" evidence="10">
    <location>
        <begin position="179"/>
        <end position="220"/>
    </location>
</feature>
<evidence type="ECO:0000256" key="5">
    <source>
        <dbReference type="ARBA" id="ARBA00022824"/>
    </source>
</evidence>
<dbReference type="InterPro" id="IPR019150">
    <property type="entry name" value="Vesicle_transport_protein_Use1"/>
</dbReference>
<evidence type="ECO:0000256" key="4">
    <source>
        <dbReference type="ARBA" id="ARBA00022692"/>
    </source>
</evidence>
<feature type="compositionally biased region" description="Low complexity" evidence="10">
    <location>
        <begin position="186"/>
        <end position="208"/>
    </location>
</feature>